<dbReference type="AlphaFoldDB" id="A0A6V7H9U6"/>
<proteinExistence type="predicted"/>
<organism evidence="1 2">
    <name type="scientific">Heterotrigona itama</name>
    <dbReference type="NCBI Taxonomy" id="395501"/>
    <lineage>
        <taxon>Eukaryota</taxon>
        <taxon>Metazoa</taxon>
        <taxon>Ecdysozoa</taxon>
        <taxon>Arthropoda</taxon>
        <taxon>Hexapoda</taxon>
        <taxon>Insecta</taxon>
        <taxon>Pterygota</taxon>
        <taxon>Neoptera</taxon>
        <taxon>Endopterygota</taxon>
        <taxon>Hymenoptera</taxon>
        <taxon>Apocrita</taxon>
        <taxon>Aculeata</taxon>
        <taxon>Apoidea</taxon>
        <taxon>Anthophila</taxon>
        <taxon>Apidae</taxon>
        <taxon>Heterotrigona</taxon>
    </lineage>
</organism>
<dbReference type="Proteomes" id="UP000752696">
    <property type="component" value="Unassembled WGS sequence"/>
</dbReference>
<dbReference type="EMBL" id="CAJDYZ010009746">
    <property type="protein sequence ID" value="CAD1477004.1"/>
    <property type="molecule type" value="Genomic_DNA"/>
</dbReference>
<feature type="non-terminal residue" evidence="1">
    <location>
        <position position="94"/>
    </location>
</feature>
<protein>
    <submittedName>
        <fullName evidence="1">Uncharacterized protein</fullName>
    </submittedName>
</protein>
<reference evidence="1" key="1">
    <citation type="submission" date="2020-07" db="EMBL/GenBank/DDBJ databases">
        <authorList>
            <person name="Nazaruddin N."/>
        </authorList>
    </citation>
    <scope>NUCLEOTIDE SEQUENCE</scope>
</reference>
<dbReference type="OrthoDB" id="636685at2759"/>
<gene>
    <name evidence="1" type="ORF">MHI_LOCUS700714</name>
</gene>
<evidence type="ECO:0000313" key="2">
    <source>
        <dbReference type="Proteomes" id="UP000752696"/>
    </source>
</evidence>
<sequence>ISGEIIQIDAGHCRKLCPRHVLDDPGDASRPTVQECRVMEAHRCVHCVTHLPQDAPGQKTFRLMAVLVHRVYNKKTRNHRTGREIVEFVEPGIF</sequence>
<keyword evidence="2" id="KW-1185">Reference proteome</keyword>
<name>A0A6V7H9U6_9HYME</name>
<accession>A0A6V7H9U6</accession>
<evidence type="ECO:0000313" key="1">
    <source>
        <dbReference type="EMBL" id="CAD1477004.1"/>
    </source>
</evidence>
<feature type="non-terminal residue" evidence="1">
    <location>
        <position position="1"/>
    </location>
</feature>
<comment type="caution">
    <text evidence="1">The sequence shown here is derived from an EMBL/GenBank/DDBJ whole genome shotgun (WGS) entry which is preliminary data.</text>
</comment>